<dbReference type="Proteomes" id="UP000823775">
    <property type="component" value="Unassembled WGS sequence"/>
</dbReference>
<organism evidence="2 3">
    <name type="scientific">Datura stramonium</name>
    <name type="common">Jimsonweed</name>
    <name type="synonym">Common thornapple</name>
    <dbReference type="NCBI Taxonomy" id="4076"/>
    <lineage>
        <taxon>Eukaryota</taxon>
        <taxon>Viridiplantae</taxon>
        <taxon>Streptophyta</taxon>
        <taxon>Embryophyta</taxon>
        <taxon>Tracheophyta</taxon>
        <taxon>Spermatophyta</taxon>
        <taxon>Magnoliopsida</taxon>
        <taxon>eudicotyledons</taxon>
        <taxon>Gunneridae</taxon>
        <taxon>Pentapetalae</taxon>
        <taxon>asterids</taxon>
        <taxon>lamiids</taxon>
        <taxon>Solanales</taxon>
        <taxon>Solanaceae</taxon>
        <taxon>Solanoideae</taxon>
        <taxon>Datureae</taxon>
        <taxon>Datura</taxon>
    </lineage>
</organism>
<dbReference type="EMBL" id="JACEIK010003450">
    <property type="protein sequence ID" value="MCD9641759.1"/>
    <property type="molecule type" value="Genomic_DNA"/>
</dbReference>
<evidence type="ECO:0000313" key="2">
    <source>
        <dbReference type="EMBL" id="MCD9641759.1"/>
    </source>
</evidence>
<comment type="caution">
    <text evidence="2">The sequence shown here is derived from an EMBL/GenBank/DDBJ whole genome shotgun (WGS) entry which is preliminary data.</text>
</comment>
<proteinExistence type="predicted"/>
<feature type="region of interest" description="Disordered" evidence="1">
    <location>
        <begin position="1"/>
        <end position="28"/>
    </location>
</feature>
<name>A0ABS8V4I1_DATST</name>
<protein>
    <submittedName>
        <fullName evidence="2">Uncharacterized protein</fullName>
    </submittedName>
</protein>
<sequence>MAAATRARKGMGLTSDWSGSWEDERKREGDDVWDEWEKKQSGGCGVGNGRGSRRVCAVVALEMGGNRVCAAVFRVVV</sequence>
<evidence type="ECO:0000313" key="3">
    <source>
        <dbReference type="Proteomes" id="UP000823775"/>
    </source>
</evidence>
<evidence type="ECO:0000256" key="1">
    <source>
        <dbReference type="SAM" id="MobiDB-lite"/>
    </source>
</evidence>
<gene>
    <name evidence="2" type="ORF">HAX54_028192</name>
</gene>
<keyword evidence="3" id="KW-1185">Reference proteome</keyword>
<accession>A0ABS8V4I1</accession>
<reference evidence="2 3" key="1">
    <citation type="journal article" date="2021" name="BMC Genomics">
        <title>Datura genome reveals duplications of psychoactive alkaloid biosynthetic genes and high mutation rate following tissue culture.</title>
        <authorList>
            <person name="Rajewski A."/>
            <person name="Carter-House D."/>
            <person name="Stajich J."/>
            <person name="Litt A."/>
        </authorList>
    </citation>
    <scope>NUCLEOTIDE SEQUENCE [LARGE SCALE GENOMIC DNA]</scope>
    <source>
        <strain evidence="2">AR-01</strain>
    </source>
</reference>
<feature type="non-terminal residue" evidence="2">
    <location>
        <position position="77"/>
    </location>
</feature>